<dbReference type="Proteomes" id="UP000780801">
    <property type="component" value="Unassembled WGS sequence"/>
</dbReference>
<sequence>MLQLDSPEFSKKVKVPTQPLDFKAFSALLNKGFKGPETSDEAYTTLFRSINKDGSGNVSAADLASALKHFGNGSLSEADVDEVVHEADSEKKLRGEHVL</sequence>
<accession>A0A9P6KBI7</accession>
<dbReference type="InterPro" id="IPR011992">
    <property type="entry name" value="EF-hand-dom_pair"/>
</dbReference>
<proteinExistence type="predicted"/>
<dbReference type="Gene3D" id="1.10.238.10">
    <property type="entry name" value="EF-hand"/>
    <property type="match status" value="1"/>
</dbReference>
<protein>
    <recommendedName>
        <fullName evidence="1">EF-hand domain-containing protein</fullName>
    </recommendedName>
</protein>
<dbReference type="PROSITE" id="PS50222">
    <property type="entry name" value="EF_HAND_2"/>
    <property type="match status" value="1"/>
</dbReference>
<dbReference type="SUPFAM" id="SSF47473">
    <property type="entry name" value="EF-hand"/>
    <property type="match status" value="1"/>
</dbReference>
<evidence type="ECO:0000259" key="1">
    <source>
        <dbReference type="PROSITE" id="PS50222"/>
    </source>
</evidence>
<organism evidence="2 3">
    <name type="scientific">Lunasporangiospora selenospora</name>
    <dbReference type="NCBI Taxonomy" id="979761"/>
    <lineage>
        <taxon>Eukaryota</taxon>
        <taxon>Fungi</taxon>
        <taxon>Fungi incertae sedis</taxon>
        <taxon>Mucoromycota</taxon>
        <taxon>Mortierellomycotina</taxon>
        <taxon>Mortierellomycetes</taxon>
        <taxon>Mortierellales</taxon>
        <taxon>Mortierellaceae</taxon>
        <taxon>Lunasporangiospora</taxon>
    </lineage>
</organism>
<reference evidence="2" key="1">
    <citation type="journal article" date="2020" name="Fungal Divers.">
        <title>Resolving the Mortierellaceae phylogeny through synthesis of multi-gene phylogenetics and phylogenomics.</title>
        <authorList>
            <person name="Vandepol N."/>
            <person name="Liber J."/>
            <person name="Desiro A."/>
            <person name="Na H."/>
            <person name="Kennedy M."/>
            <person name="Barry K."/>
            <person name="Grigoriev I.V."/>
            <person name="Miller A.N."/>
            <person name="O'Donnell K."/>
            <person name="Stajich J.E."/>
            <person name="Bonito G."/>
        </authorList>
    </citation>
    <scope>NUCLEOTIDE SEQUENCE</scope>
    <source>
        <strain evidence="2">KOD1015</strain>
    </source>
</reference>
<dbReference type="InterPro" id="IPR002048">
    <property type="entry name" value="EF_hand_dom"/>
</dbReference>
<comment type="caution">
    <text evidence="2">The sequence shown here is derived from an EMBL/GenBank/DDBJ whole genome shotgun (WGS) entry which is preliminary data.</text>
</comment>
<dbReference type="OrthoDB" id="26525at2759"/>
<dbReference type="GO" id="GO:0005509">
    <property type="term" value="F:calcium ion binding"/>
    <property type="evidence" value="ECO:0007669"/>
    <property type="project" value="InterPro"/>
</dbReference>
<gene>
    <name evidence="2" type="ORF">BGW38_005427</name>
</gene>
<feature type="domain" description="EF-hand" evidence="1">
    <location>
        <begin position="38"/>
        <end position="73"/>
    </location>
</feature>
<name>A0A9P6KBI7_9FUNG</name>
<dbReference type="AlphaFoldDB" id="A0A9P6KBI7"/>
<dbReference type="EMBL" id="JAABOA010003441">
    <property type="protein sequence ID" value="KAF9578667.1"/>
    <property type="molecule type" value="Genomic_DNA"/>
</dbReference>
<evidence type="ECO:0000313" key="3">
    <source>
        <dbReference type="Proteomes" id="UP000780801"/>
    </source>
</evidence>
<keyword evidence="3" id="KW-1185">Reference proteome</keyword>
<evidence type="ECO:0000313" key="2">
    <source>
        <dbReference type="EMBL" id="KAF9578667.1"/>
    </source>
</evidence>